<name>A0A3S4WPJ3_9FLAO</name>
<evidence type="ECO:0000256" key="3">
    <source>
        <dbReference type="ARBA" id="ARBA00012865"/>
    </source>
</evidence>
<dbReference type="EMBL" id="JPEP01000001">
    <property type="protein sequence ID" value="KEY19778.1"/>
    <property type="molecule type" value="Genomic_DNA"/>
</dbReference>
<dbReference type="Gene3D" id="3.40.710.10">
    <property type="entry name" value="DD-peptidase/beta-lactamase superfamily"/>
    <property type="match status" value="1"/>
</dbReference>
<dbReference type="GO" id="GO:0008800">
    <property type="term" value="F:beta-lactamase activity"/>
    <property type="evidence" value="ECO:0007669"/>
    <property type="project" value="UniProtKB-EC"/>
</dbReference>
<dbReference type="OrthoDB" id="9772863at2"/>
<evidence type="ECO:0000313" key="8">
    <source>
        <dbReference type="Proteomes" id="UP000270036"/>
    </source>
</evidence>
<dbReference type="GO" id="GO:0030655">
    <property type="term" value="P:beta-lactam antibiotic catabolic process"/>
    <property type="evidence" value="ECO:0007669"/>
    <property type="project" value="InterPro"/>
</dbReference>
<protein>
    <recommendedName>
        <fullName evidence="3">beta-lactamase</fullName>
        <ecNumber evidence="3">3.5.2.6</ecNumber>
    </recommendedName>
</protein>
<dbReference type="SUPFAM" id="SSF56601">
    <property type="entry name" value="beta-lactamase/transpeptidase-like"/>
    <property type="match status" value="1"/>
</dbReference>
<comment type="similarity">
    <text evidence="2">Belongs to the class-A beta-lactamase family.</text>
</comment>
<evidence type="ECO:0000313" key="6">
    <source>
        <dbReference type="EMBL" id="VEH96503.1"/>
    </source>
</evidence>
<comment type="catalytic activity">
    <reaction evidence="1">
        <text>a beta-lactam + H2O = a substituted beta-amino acid</text>
        <dbReference type="Rhea" id="RHEA:20401"/>
        <dbReference type="ChEBI" id="CHEBI:15377"/>
        <dbReference type="ChEBI" id="CHEBI:35627"/>
        <dbReference type="ChEBI" id="CHEBI:140347"/>
        <dbReference type="EC" id="3.5.2.6"/>
    </reaction>
</comment>
<dbReference type="Proteomes" id="UP000270036">
    <property type="component" value="Chromosome"/>
</dbReference>
<dbReference type="EMBL" id="LR134441">
    <property type="protein sequence ID" value="VEH96503.1"/>
    <property type="molecule type" value="Genomic_DNA"/>
</dbReference>
<dbReference type="Pfam" id="PF13354">
    <property type="entry name" value="Beta-lactamase2"/>
    <property type="match status" value="1"/>
</dbReference>
<evidence type="ECO:0000256" key="1">
    <source>
        <dbReference type="ARBA" id="ARBA00001526"/>
    </source>
</evidence>
<sequence length="295" mass="33178">MKKTFIITTLFLFLLGYSQSLKKEINQIIKGKSATVGVSVLDFENNQSIDINGNKKLPMLSVFKFHIALAVLDLIDQGKLSVDQNIYIKKEELLENTWSPIRENYPEGNFDMTLGELIKYTVAQSDNNGCDILLRLIGGTETVQKFINSKSIKDFKIIYNEEKMHEGHQFHYGNWTTTNAANILLKKFYDGKIVSKSSTDFLMKTMLETNTGANKIVAQLPKGTWVAHKTGSSGKDKKGLTIAENDIGIITLLNGKQYALSVFVSDSMENETTNTKMVADISKLVFDYFSKKEVE</sequence>
<evidence type="ECO:0000313" key="7">
    <source>
        <dbReference type="Proteomes" id="UP000028349"/>
    </source>
</evidence>
<organism evidence="6 8">
    <name type="scientific">Kaistella antarctica</name>
    <dbReference type="NCBI Taxonomy" id="266748"/>
    <lineage>
        <taxon>Bacteria</taxon>
        <taxon>Pseudomonadati</taxon>
        <taxon>Bacteroidota</taxon>
        <taxon>Flavobacteriia</taxon>
        <taxon>Flavobacteriales</taxon>
        <taxon>Weeksellaceae</taxon>
        <taxon>Chryseobacterium group</taxon>
        <taxon>Kaistella</taxon>
    </lineage>
</organism>
<dbReference type="InterPro" id="IPR012338">
    <property type="entry name" value="Beta-lactam/transpept-like"/>
</dbReference>
<dbReference type="STRING" id="266748.HY04_00675"/>
<dbReference type="GO" id="GO:0046677">
    <property type="term" value="P:response to antibiotic"/>
    <property type="evidence" value="ECO:0007669"/>
    <property type="project" value="InterPro"/>
</dbReference>
<accession>A0A3S4WPJ3</accession>
<dbReference type="AlphaFoldDB" id="A0A3S4WPJ3"/>
<gene>
    <name evidence="6" type="primary">per1</name>
    <name evidence="5" type="ORF">HY04_00675</name>
    <name evidence="6" type="ORF">NCTC13489_00487</name>
</gene>
<evidence type="ECO:0000313" key="5">
    <source>
        <dbReference type="EMBL" id="KEY19778.1"/>
    </source>
</evidence>
<evidence type="ECO:0000259" key="4">
    <source>
        <dbReference type="Pfam" id="PF13354"/>
    </source>
</evidence>
<dbReference type="NCBIfam" id="NF012099">
    <property type="entry name" value="SubclassA2"/>
    <property type="match status" value="1"/>
</dbReference>
<evidence type="ECO:0000256" key="2">
    <source>
        <dbReference type="ARBA" id="ARBA00009009"/>
    </source>
</evidence>
<dbReference type="NCBIfam" id="NF033103">
    <property type="entry name" value="bla_class_A"/>
    <property type="match status" value="1"/>
</dbReference>
<dbReference type="InterPro" id="IPR000871">
    <property type="entry name" value="Beta-lactam_class-A"/>
</dbReference>
<keyword evidence="7" id="KW-1185">Reference proteome</keyword>
<dbReference type="EC" id="3.5.2.6" evidence="3"/>
<dbReference type="PANTHER" id="PTHR35333:SF3">
    <property type="entry name" value="BETA-LACTAMASE-TYPE TRANSPEPTIDASE FOLD CONTAINING PROTEIN"/>
    <property type="match status" value="1"/>
</dbReference>
<keyword evidence="6" id="KW-0378">Hydrolase</keyword>
<dbReference type="Proteomes" id="UP000028349">
    <property type="component" value="Unassembled WGS sequence"/>
</dbReference>
<proteinExistence type="inferred from homology"/>
<feature type="domain" description="Beta-lactamase class A catalytic" evidence="4">
    <location>
        <begin position="37"/>
        <end position="264"/>
    </location>
</feature>
<dbReference type="PRINTS" id="PR00118">
    <property type="entry name" value="BLACTAMASEA"/>
</dbReference>
<reference evidence="6 8" key="2">
    <citation type="submission" date="2018-12" db="EMBL/GenBank/DDBJ databases">
        <authorList>
            <consortium name="Pathogen Informatics"/>
        </authorList>
    </citation>
    <scope>NUCLEOTIDE SEQUENCE [LARGE SCALE GENOMIC DNA]</scope>
    <source>
        <strain evidence="6 8">NCTC13489</strain>
    </source>
</reference>
<dbReference type="KEGG" id="cant:NCTC13489_00487"/>
<dbReference type="InterPro" id="IPR045155">
    <property type="entry name" value="Beta-lactam_cat"/>
</dbReference>
<dbReference type="RefSeq" id="WP_034717373.1">
    <property type="nucleotide sequence ID" value="NZ_FOIX01000002.1"/>
</dbReference>
<reference evidence="5 7" key="1">
    <citation type="submission" date="2014-07" db="EMBL/GenBank/DDBJ databases">
        <authorList>
            <person name="Pisani N.G."/>
            <person name="Newman J.D."/>
        </authorList>
    </citation>
    <scope>NUCLEOTIDE SEQUENCE [LARGE SCALE GENOMIC DNA]</scope>
    <source>
        <strain evidence="5 7">LMG 24720</strain>
    </source>
</reference>
<dbReference type="PANTHER" id="PTHR35333">
    <property type="entry name" value="BETA-LACTAMASE"/>
    <property type="match status" value="1"/>
</dbReference>